<feature type="active site" evidence="5 6">
    <location>
        <position position="276"/>
    </location>
</feature>
<comment type="catalytic activity">
    <reaction evidence="4 5">
        <text>[protein]-L-glutamate 5-O-methyl ester + H2O = L-glutamyl-[protein] + methanol + H(+)</text>
        <dbReference type="Rhea" id="RHEA:23236"/>
        <dbReference type="Rhea" id="RHEA-COMP:10208"/>
        <dbReference type="Rhea" id="RHEA-COMP:10311"/>
        <dbReference type="ChEBI" id="CHEBI:15377"/>
        <dbReference type="ChEBI" id="CHEBI:15378"/>
        <dbReference type="ChEBI" id="CHEBI:17790"/>
        <dbReference type="ChEBI" id="CHEBI:29973"/>
        <dbReference type="ChEBI" id="CHEBI:82795"/>
        <dbReference type="EC" id="3.1.1.61"/>
    </reaction>
</comment>
<dbReference type="RefSeq" id="WP_198927581.1">
    <property type="nucleotide sequence ID" value="NZ_LTDM01000066.1"/>
</dbReference>
<comment type="caution">
    <text evidence="10">The sequence shown here is derived from an EMBL/GenBank/DDBJ whole genome shotgun (WGS) entry which is preliminary data.</text>
</comment>
<dbReference type="GO" id="GO:0006935">
    <property type="term" value="P:chemotaxis"/>
    <property type="evidence" value="ECO:0007669"/>
    <property type="project" value="UniProtKB-UniRule"/>
</dbReference>
<evidence type="ECO:0000313" key="10">
    <source>
        <dbReference type="EMBL" id="OLS01529.1"/>
    </source>
</evidence>
<feature type="domain" description="CheB-type methylesterase" evidence="9">
    <location>
        <begin position="139"/>
        <end position="334"/>
    </location>
</feature>
<evidence type="ECO:0000313" key="11">
    <source>
        <dbReference type="Proteomes" id="UP000186112"/>
    </source>
</evidence>
<comment type="domain">
    <text evidence="5">Contains a C-terminal catalytic domain, and an N-terminal region which modulates catalytic activity.</text>
</comment>
<dbReference type="CDD" id="cd17541">
    <property type="entry name" value="REC_CheB-like"/>
    <property type="match status" value="1"/>
</dbReference>
<dbReference type="NCBIfam" id="NF001965">
    <property type="entry name" value="PRK00742.1"/>
    <property type="match status" value="1"/>
</dbReference>
<keyword evidence="2 5" id="KW-0145">Chemotaxis</keyword>
<dbReference type="PROSITE" id="PS50110">
    <property type="entry name" value="RESPONSE_REGULATORY"/>
    <property type="match status" value="1"/>
</dbReference>
<dbReference type="InterPro" id="IPR035909">
    <property type="entry name" value="CheB_C"/>
</dbReference>
<evidence type="ECO:0000256" key="6">
    <source>
        <dbReference type="PROSITE-ProRule" id="PRU00050"/>
    </source>
</evidence>
<evidence type="ECO:0000256" key="1">
    <source>
        <dbReference type="ARBA" id="ARBA00022490"/>
    </source>
</evidence>
<comment type="subcellular location">
    <subcellularLocation>
        <location evidence="5">Cytoplasm</location>
    </subcellularLocation>
</comment>
<dbReference type="PIRSF" id="PIRSF000876">
    <property type="entry name" value="RR_chemtxs_CheB"/>
    <property type="match status" value="1"/>
</dbReference>
<feature type="active site" evidence="5 6">
    <location>
        <position position="184"/>
    </location>
</feature>
<dbReference type="SUPFAM" id="SSF52738">
    <property type="entry name" value="Methylesterase CheB, C-terminal domain"/>
    <property type="match status" value="1"/>
</dbReference>
<dbReference type="PROSITE" id="PS50122">
    <property type="entry name" value="CHEB"/>
    <property type="match status" value="1"/>
</dbReference>
<dbReference type="Pfam" id="PF01339">
    <property type="entry name" value="CheB_methylest"/>
    <property type="match status" value="1"/>
</dbReference>
<keyword evidence="1 5" id="KW-0963">Cytoplasm</keyword>
<dbReference type="EMBL" id="LTDM01000066">
    <property type="protein sequence ID" value="OLS01529.1"/>
    <property type="molecule type" value="Genomic_DNA"/>
</dbReference>
<feature type="active site" evidence="5 6">
    <location>
        <position position="157"/>
    </location>
</feature>
<dbReference type="SUPFAM" id="SSF52172">
    <property type="entry name" value="CheY-like"/>
    <property type="match status" value="1"/>
</dbReference>
<keyword evidence="5 7" id="KW-0597">Phosphoprotein</keyword>
<name>A0A1U7M2T4_TISCR</name>
<evidence type="ECO:0000259" key="9">
    <source>
        <dbReference type="PROSITE" id="PS50122"/>
    </source>
</evidence>
<sequence length="334" mass="36883">MTIKLMIVDDSAFMRKIIADSVEDIKGIEVAGIARNGLDALEKIDIIKPDVITLDIEMPKLNGIETLKAIKKKYKMPVIMLSSIRKTEVTFEALELGAIDFIEKPENLNQNLEEFKQELELKINSLIFSKNHIKKENKPQTSNKGVGSVNAIVIGSSTGGPKALVYLLENLPKKINIPIFIVQHMPKGFTLSFAQRLDKLTTAKVVEAKDNMKIESGKIYLAPGDFHLRLEGSLIKLTKEDKMHGVRPAVDYLFQTASEIYREKLVGVILTGMGKDGTNGMESIKRFGGLTIAQDESSSVVFGMPGSAIAKGVVDEVLGLEDISKTLNNILRMR</sequence>
<evidence type="ECO:0000256" key="3">
    <source>
        <dbReference type="ARBA" id="ARBA00022801"/>
    </source>
</evidence>
<comment type="catalytic activity">
    <reaction evidence="5">
        <text>L-glutaminyl-[protein] + H2O = L-glutamyl-[protein] + NH4(+)</text>
        <dbReference type="Rhea" id="RHEA:16441"/>
        <dbReference type="Rhea" id="RHEA-COMP:10207"/>
        <dbReference type="Rhea" id="RHEA-COMP:10208"/>
        <dbReference type="ChEBI" id="CHEBI:15377"/>
        <dbReference type="ChEBI" id="CHEBI:28938"/>
        <dbReference type="ChEBI" id="CHEBI:29973"/>
        <dbReference type="ChEBI" id="CHEBI:30011"/>
        <dbReference type="EC" id="3.5.1.44"/>
    </reaction>
</comment>
<dbReference type="HAMAP" id="MF_00099">
    <property type="entry name" value="CheB_chemtxs"/>
    <property type="match status" value="1"/>
</dbReference>
<evidence type="ECO:0000256" key="4">
    <source>
        <dbReference type="ARBA" id="ARBA00048267"/>
    </source>
</evidence>
<protein>
    <recommendedName>
        <fullName evidence="5">Protein-glutamate methylesterase/protein-glutamine glutaminase</fullName>
        <ecNumber evidence="5">3.1.1.61</ecNumber>
        <ecNumber evidence="5">3.5.1.44</ecNumber>
    </recommendedName>
</protein>
<dbReference type="Pfam" id="PF00072">
    <property type="entry name" value="Response_reg"/>
    <property type="match status" value="1"/>
</dbReference>
<evidence type="ECO:0000256" key="7">
    <source>
        <dbReference type="PROSITE-ProRule" id="PRU00169"/>
    </source>
</evidence>
<dbReference type="GO" id="GO:0050568">
    <property type="term" value="F:protein-glutamine glutaminase activity"/>
    <property type="evidence" value="ECO:0007669"/>
    <property type="project" value="UniProtKB-UniRule"/>
</dbReference>
<dbReference type="InterPro" id="IPR000673">
    <property type="entry name" value="Sig_transdc_resp-reg_Me-estase"/>
</dbReference>
<reference evidence="10 11" key="1">
    <citation type="submission" date="2016-02" db="EMBL/GenBank/DDBJ databases">
        <title>Genome sequence of Tissierella creatinophila DSM 6911.</title>
        <authorList>
            <person name="Poehlein A."/>
            <person name="Daniel R."/>
        </authorList>
    </citation>
    <scope>NUCLEOTIDE SEQUENCE [LARGE SCALE GENOMIC DNA]</scope>
    <source>
        <strain evidence="10 11">DSM 6911</strain>
    </source>
</reference>
<comment type="PTM">
    <text evidence="5">Phosphorylated by CheA. Phosphorylation of the N-terminal regulatory domain activates the methylesterase activity.</text>
</comment>
<keyword evidence="3 5" id="KW-0378">Hydrolase</keyword>
<comment type="function">
    <text evidence="5">Involved in chemotaxis. Part of a chemotaxis signal transduction system that modulates chemotaxis in response to various stimuli. Catalyzes the demethylation of specific methylglutamate residues introduced into the chemoreceptors (methyl-accepting chemotaxis proteins or MCP) by CheR. Also mediates the irreversible deamidation of specific glutamine residues to glutamic acid.</text>
</comment>
<dbReference type="InterPro" id="IPR011006">
    <property type="entry name" value="CheY-like_superfamily"/>
</dbReference>
<dbReference type="SMART" id="SM00448">
    <property type="entry name" value="REC"/>
    <property type="match status" value="1"/>
</dbReference>
<dbReference type="InterPro" id="IPR008248">
    <property type="entry name" value="CheB-like"/>
</dbReference>
<gene>
    <name evidence="5 10" type="primary">cheB</name>
    <name evidence="10" type="ORF">TICRE_25680</name>
</gene>
<feature type="modified residue" description="4-aspartylphosphate" evidence="5 7">
    <location>
        <position position="55"/>
    </location>
</feature>
<dbReference type="Gene3D" id="3.40.50.2300">
    <property type="match status" value="1"/>
</dbReference>
<dbReference type="GO" id="GO:0008984">
    <property type="term" value="F:protein-glutamate methylesterase activity"/>
    <property type="evidence" value="ECO:0007669"/>
    <property type="project" value="UniProtKB-UniRule"/>
</dbReference>
<dbReference type="PANTHER" id="PTHR42872:SF6">
    <property type="entry name" value="PROTEIN-GLUTAMATE METHYLESTERASE_PROTEIN-GLUTAMINE GLUTAMINASE"/>
    <property type="match status" value="1"/>
</dbReference>
<dbReference type="Proteomes" id="UP000186112">
    <property type="component" value="Unassembled WGS sequence"/>
</dbReference>
<keyword evidence="11" id="KW-1185">Reference proteome</keyword>
<dbReference type="GO" id="GO:0000156">
    <property type="term" value="F:phosphorelay response regulator activity"/>
    <property type="evidence" value="ECO:0007669"/>
    <property type="project" value="InterPro"/>
</dbReference>
<dbReference type="EC" id="3.5.1.44" evidence="5"/>
<dbReference type="GO" id="GO:0005737">
    <property type="term" value="C:cytoplasm"/>
    <property type="evidence" value="ECO:0007669"/>
    <property type="project" value="UniProtKB-SubCell"/>
</dbReference>
<dbReference type="EC" id="3.1.1.61" evidence="5"/>
<feature type="domain" description="Response regulatory" evidence="8">
    <location>
        <begin position="4"/>
        <end position="119"/>
    </location>
</feature>
<proteinExistence type="inferred from homology"/>
<dbReference type="CDD" id="cd16432">
    <property type="entry name" value="CheB_Rec"/>
    <property type="match status" value="1"/>
</dbReference>
<dbReference type="InterPro" id="IPR001789">
    <property type="entry name" value="Sig_transdc_resp-reg_receiver"/>
</dbReference>
<evidence type="ECO:0000256" key="2">
    <source>
        <dbReference type="ARBA" id="ARBA00022500"/>
    </source>
</evidence>
<evidence type="ECO:0000259" key="8">
    <source>
        <dbReference type="PROSITE" id="PS50110"/>
    </source>
</evidence>
<organism evidence="10 11">
    <name type="scientific">Tissierella creatinophila DSM 6911</name>
    <dbReference type="NCBI Taxonomy" id="1123403"/>
    <lineage>
        <taxon>Bacteria</taxon>
        <taxon>Bacillati</taxon>
        <taxon>Bacillota</taxon>
        <taxon>Tissierellia</taxon>
        <taxon>Tissierellales</taxon>
        <taxon>Tissierellaceae</taxon>
        <taxon>Tissierella</taxon>
    </lineage>
</organism>
<dbReference type="AlphaFoldDB" id="A0A1U7M2T4"/>
<dbReference type="PANTHER" id="PTHR42872">
    <property type="entry name" value="PROTEIN-GLUTAMATE METHYLESTERASE/PROTEIN-GLUTAMINE GLUTAMINASE"/>
    <property type="match status" value="1"/>
</dbReference>
<comment type="similarity">
    <text evidence="5">Belongs to the CheB family.</text>
</comment>
<dbReference type="Gene3D" id="3.40.50.180">
    <property type="entry name" value="Methylesterase CheB, C-terminal domain"/>
    <property type="match status" value="1"/>
</dbReference>
<accession>A0A1U7M2T4</accession>
<evidence type="ECO:0000256" key="5">
    <source>
        <dbReference type="HAMAP-Rule" id="MF_00099"/>
    </source>
</evidence>